<name>A0AAV3RUF2_LITER</name>
<proteinExistence type="predicted"/>
<dbReference type="Proteomes" id="UP001454036">
    <property type="component" value="Unassembled WGS sequence"/>
</dbReference>
<dbReference type="AlphaFoldDB" id="A0AAV3RUF2"/>
<keyword evidence="2" id="KW-1185">Reference proteome</keyword>
<evidence type="ECO:0000313" key="2">
    <source>
        <dbReference type="Proteomes" id="UP001454036"/>
    </source>
</evidence>
<protein>
    <submittedName>
        <fullName evidence="1">Uncharacterized protein</fullName>
    </submittedName>
</protein>
<sequence length="190" mass="19753">MGRTGAQGADAVHKKLKFGAFFRGLEDPIGEDISRAVLVGVDGANNVDSDVLRLNSEVDEVFPPLAVNSSCKSSKRSKWHIVGKEGNLGSTANGSMDVQGAELTAIRPKSIDPGILKPSSQLKKSASFGNSRGLDALGVDFCGGGGDDQSRLVLVKEGVIQNVDETADLVTDAHATSQVLASLGLAMEGF</sequence>
<reference evidence="1 2" key="1">
    <citation type="submission" date="2024-01" db="EMBL/GenBank/DDBJ databases">
        <title>The complete chloroplast genome sequence of Lithospermum erythrorhizon: insights into the phylogenetic relationship among Boraginaceae species and the maternal lineages of purple gromwells.</title>
        <authorList>
            <person name="Okada T."/>
            <person name="Watanabe K."/>
        </authorList>
    </citation>
    <scope>NUCLEOTIDE SEQUENCE [LARGE SCALE GENOMIC DNA]</scope>
</reference>
<evidence type="ECO:0000313" key="1">
    <source>
        <dbReference type="EMBL" id="GAA0183481.1"/>
    </source>
</evidence>
<comment type="caution">
    <text evidence="1">The sequence shown here is derived from an EMBL/GenBank/DDBJ whole genome shotgun (WGS) entry which is preliminary data.</text>
</comment>
<dbReference type="EMBL" id="BAABME010029307">
    <property type="protein sequence ID" value="GAA0183481.1"/>
    <property type="molecule type" value="Genomic_DNA"/>
</dbReference>
<organism evidence="1 2">
    <name type="scientific">Lithospermum erythrorhizon</name>
    <name type="common">Purple gromwell</name>
    <name type="synonym">Lithospermum officinale var. erythrorhizon</name>
    <dbReference type="NCBI Taxonomy" id="34254"/>
    <lineage>
        <taxon>Eukaryota</taxon>
        <taxon>Viridiplantae</taxon>
        <taxon>Streptophyta</taxon>
        <taxon>Embryophyta</taxon>
        <taxon>Tracheophyta</taxon>
        <taxon>Spermatophyta</taxon>
        <taxon>Magnoliopsida</taxon>
        <taxon>eudicotyledons</taxon>
        <taxon>Gunneridae</taxon>
        <taxon>Pentapetalae</taxon>
        <taxon>asterids</taxon>
        <taxon>lamiids</taxon>
        <taxon>Boraginales</taxon>
        <taxon>Boraginaceae</taxon>
        <taxon>Boraginoideae</taxon>
        <taxon>Lithospermeae</taxon>
        <taxon>Lithospermum</taxon>
    </lineage>
</organism>
<gene>
    <name evidence="1" type="ORF">LIER_42412</name>
</gene>
<accession>A0AAV3RUF2</accession>